<dbReference type="EMBL" id="LLXJ01001085">
    <property type="protein sequence ID" value="PKC03982.1"/>
    <property type="molecule type" value="Genomic_DNA"/>
</dbReference>
<comment type="caution">
    <text evidence="1">The sequence shown here is derived from an EMBL/GenBank/DDBJ whole genome shotgun (WGS) entry which is preliminary data.</text>
</comment>
<reference evidence="1 2" key="2">
    <citation type="submission" date="2017-09" db="EMBL/GenBank/DDBJ databases">
        <title>Extensive intraspecific genome diversity in a model arbuscular mycorrhizal fungus.</title>
        <authorList>
            <person name="Chen E.C."/>
            <person name="Morin E."/>
            <person name="Beaudet D."/>
            <person name="Noel J."/>
            <person name="Ndikumana S."/>
            <person name="Charron P."/>
            <person name="St-Onge C."/>
            <person name="Giorgi J."/>
            <person name="Grigoriev I.V."/>
            <person name="Roux C."/>
            <person name="Martin F.M."/>
            <person name="Corradi N."/>
        </authorList>
    </citation>
    <scope>NUCLEOTIDE SEQUENCE [LARGE SCALE GENOMIC DNA]</scope>
    <source>
        <strain evidence="1 2">A5</strain>
    </source>
</reference>
<protein>
    <submittedName>
        <fullName evidence="1">Uncharacterized protein</fullName>
    </submittedName>
</protein>
<dbReference type="Proteomes" id="UP000232722">
    <property type="component" value="Unassembled WGS sequence"/>
</dbReference>
<dbReference type="VEuPathDB" id="FungiDB:RhiirA1_464593"/>
<proteinExistence type="predicted"/>
<organism evidence="1 2">
    <name type="scientific">Rhizophagus irregularis</name>
    <dbReference type="NCBI Taxonomy" id="588596"/>
    <lineage>
        <taxon>Eukaryota</taxon>
        <taxon>Fungi</taxon>
        <taxon>Fungi incertae sedis</taxon>
        <taxon>Mucoromycota</taxon>
        <taxon>Glomeromycotina</taxon>
        <taxon>Glomeromycetes</taxon>
        <taxon>Glomerales</taxon>
        <taxon>Glomeraceae</taxon>
        <taxon>Rhizophagus</taxon>
    </lineage>
</organism>
<evidence type="ECO:0000313" key="1">
    <source>
        <dbReference type="EMBL" id="PKC03982.1"/>
    </source>
</evidence>
<name>A0A2N0PAY6_9GLOM</name>
<gene>
    <name evidence="1" type="ORF">RhiirA5_422899</name>
</gene>
<evidence type="ECO:0000313" key="2">
    <source>
        <dbReference type="Proteomes" id="UP000232722"/>
    </source>
</evidence>
<accession>A0A2N0PAY6</accession>
<sequence>MAEPSGISFLCISCNNETAKVSLKVISEGEINVDNQEMNNLILNSISLDENPKKDYITLNFGNVEEKILSHKFPEAWGKIQIGLICYQLSLTDHHESVLAFVNNAKCRKSTQLCVYQENENKQKQSAYEYESGLSNEKKQKFNLKNIMTTF</sequence>
<dbReference type="VEuPathDB" id="FungiDB:RhiirFUN_011417"/>
<reference evidence="1 2" key="1">
    <citation type="submission" date="2016-04" db="EMBL/GenBank/DDBJ databases">
        <title>Genome analyses suggest a sexual origin of heterokaryosis in a supposedly ancient asexual fungus.</title>
        <authorList>
            <person name="Ropars J."/>
            <person name="Sedzielewska K."/>
            <person name="Noel J."/>
            <person name="Charron P."/>
            <person name="Farinelli L."/>
            <person name="Marton T."/>
            <person name="Kruger M."/>
            <person name="Pelin A."/>
            <person name="Brachmann A."/>
            <person name="Corradi N."/>
        </authorList>
    </citation>
    <scope>NUCLEOTIDE SEQUENCE [LARGE SCALE GENOMIC DNA]</scope>
    <source>
        <strain evidence="1 2">A5</strain>
    </source>
</reference>
<dbReference type="AlphaFoldDB" id="A0A2N0PAY6"/>